<dbReference type="AlphaFoldDB" id="A0A344UQC1"/>
<dbReference type="Proteomes" id="UP000251995">
    <property type="component" value="Chromosome"/>
</dbReference>
<organism evidence="2 3">
    <name type="scientific">Acidipropionibacterium virtanenii</name>
    <dbReference type="NCBI Taxonomy" id="2057246"/>
    <lineage>
        <taxon>Bacteria</taxon>
        <taxon>Bacillati</taxon>
        <taxon>Actinomycetota</taxon>
        <taxon>Actinomycetes</taxon>
        <taxon>Propionibacteriales</taxon>
        <taxon>Propionibacteriaceae</taxon>
        <taxon>Acidipropionibacterium</taxon>
    </lineage>
</organism>
<dbReference type="InterPro" id="IPR053853">
    <property type="entry name" value="FitA-like_RHH"/>
</dbReference>
<feature type="domain" description="Antitoxin FitA-like ribbon-helix-helix" evidence="1">
    <location>
        <begin position="2"/>
        <end position="36"/>
    </location>
</feature>
<dbReference type="Pfam" id="PF22513">
    <property type="entry name" value="FitA-like_RHH"/>
    <property type="match status" value="1"/>
</dbReference>
<evidence type="ECO:0000313" key="2">
    <source>
        <dbReference type="EMBL" id="AXE37469.1"/>
    </source>
</evidence>
<dbReference type="OrthoDB" id="7107936at2"/>
<protein>
    <recommendedName>
        <fullName evidence="1">Antitoxin FitA-like ribbon-helix-helix domain-containing protein</fullName>
    </recommendedName>
</protein>
<dbReference type="RefSeq" id="WP_114043621.1">
    <property type="nucleotide sequence ID" value="NZ_CP025198.1"/>
</dbReference>
<name>A0A344UQC1_9ACTN</name>
<reference evidence="2 3" key="1">
    <citation type="submission" date="2017-12" db="EMBL/GenBank/DDBJ databases">
        <title>The whole genome sequence of the Acidipropionibacterium virtanenii sp. nov. type strain JS278.</title>
        <authorList>
            <person name="Laine P."/>
            <person name="Deptula P."/>
            <person name="Varmanen P."/>
            <person name="Auvinen P."/>
        </authorList>
    </citation>
    <scope>NUCLEOTIDE SEQUENCE [LARGE SCALE GENOMIC DNA]</scope>
    <source>
        <strain evidence="2 3">JS278</strain>
    </source>
</reference>
<evidence type="ECO:0000313" key="3">
    <source>
        <dbReference type="Proteomes" id="UP000251995"/>
    </source>
</evidence>
<gene>
    <name evidence="2" type="ORF">JS278_00272</name>
</gene>
<proteinExistence type="predicted"/>
<dbReference type="EMBL" id="CP025198">
    <property type="protein sequence ID" value="AXE37469.1"/>
    <property type="molecule type" value="Genomic_DNA"/>
</dbReference>
<dbReference type="KEGG" id="acij:JS278_00272"/>
<sequence length="77" mass="8487">MPALQIRDVPEDARDLLAERARQNGQSLNSFLRDVVMREAGFARNAALVDEISAWPHEPGFGADEVLEALDAGRQGR</sequence>
<evidence type="ECO:0000259" key="1">
    <source>
        <dbReference type="Pfam" id="PF22513"/>
    </source>
</evidence>
<dbReference type="SUPFAM" id="SSF47598">
    <property type="entry name" value="Ribbon-helix-helix"/>
    <property type="match status" value="1"/>
</dbReference>
<accession>A0A344UQC1</accession>
<keyword evidence="3" id="KW-1185">Reference proteome</keyword>
<dbReference type="InterPro" id="IPR010985">
    <property type="entry name" value="Ribbon_hlx_hlx"/>
</dbReference>
<dbReference type="GO" id="GO:0006355">
    <property type="term" value="P:regulation of DNA-templated transcription"/>
    <property type="evidence" value="ECO:0007669"/>
    <property type="project" value="InterPro"/>
</dbReference>